<accession>A0A1E5BX33</accession>
<evidence type="ECO:0008006" key="3">
    <source>
        <dbReference type="Google" id="ProtNLM"/>
    </source>
</evidence>
<comment type="caution">
    <text evidence="1">The sequence shown here is derived from an EMBL/GenBank/DDBJ whole genome shotgun (WGS) entry which is preliminary data.</text>
</comment>
<dbReference type="AlphaFoldDB" id="A0A1E5BX33"/>
<evidence type="ECO:0000313" key="2">
    <source>
        <dbReference type="Proteomes" id="UP000095039"/>
    </source>
</evidence>
<reference evidence="1 2" key="1">
    <citation type="journal article" date="2012" name="Science">
        <title>Ecological populations of bacteria act as socially cohesive units of antibiotic production and resistance.</title>
        <authorList>
            <person name="Cordero O.X."/>
            <person name="Wildschutte H."/>
            <person name="Kirkup B."/>
            <person name="Proehl S."/>
            <person name="Ngo L."/>
            <person name="Hussain F."/>
            <person name="Le Roux F."/>
            <person name="Mincer T."/>
            <person name="Polz M.F."/>
        </authorList>
    </citation>
    <scope>NUCLEOTIDE SEQUENCE [LARGE SCALE GENOMIC DNA]</scope>
    <source>
        <strain evidence="1 2">FF-454</strain>
    </source>
</reference>
<sequence length="133" mass="15139">MKRVLGVVTILLVLSGCSYVPTYGVHGKLLSTEQQIVDCQYETALDTLQRFTVVGSSKEKARAFEFMGVVYQEKMDLEAFNHTVDRYLFNSVGRGEDRAVVIQNWNETRRYIREKRVYVLGQAECATNFVTSG</sequence>
<dbReference type="EMBL" id="AJWN02000106">
    <property type="protein sequence ID" value="OEE57795.1"/>
    <property type="molecule type" value="Genomic_DNA"/>
</dbReference>
<organism evidence="1 2">
    <name type="scientific">Enterovibrio norvegicus FF-454</name>
    <dbReference type="NCBI Taxonomy" id="1185651"/>
    <lineage>
        <taxon>Bacteria</taxon>
        <taxon>Pseudomonadati</taxon>
        <taxon>Pseudomonadota</taxon>
        <taxon>Gammaproteobacteria</taxon>
        <taxon>Vibrionales</taxon>
        <taxon>Vibrionaceae</taxon>
        <taxon>Enterovibrio</taxon>
    </lineage>
</organism>
<gene>
    <name evidence="1" type="ORF">A1OK_16960</name>
</gene>
<protein>
    <recommendedName>
        <fullName evidence="3">Lipoprotein</fullName>
    </recommendedName>
</protein>
<dbReference type="RefSeq" id="WP_016958265.1">
    <property type="nucleotide sequence ID" value="NZ_AJWN02000106.1"/>
</dbReference>
<dbReference type="PROSITE" id="PS51257">
    <property type="entry name" value="PROKAR_LIPOPROTEIN"/>
    <property type="match status" value="1"/>
</dbReference>
<name>A0A1E5BX33_9GAMM</name>
<dbReference type="Proteomes" id="UP000095039">
    <property type="component" value="Unassembled WGS sequence"/>
</dbReference>
<proteinExistence type="predicted"/>
<keyword evidence="2" id="KW-1185">Reference proteome</keyword>
<evidence type="ECO:0000313" key="1">
    <source>
        <dbReference type="EMBL" id="OEE57795.1"/>
    </source>
</evidence>